<keyword evidence="1" id="KW-0472">Membrane</keyword>
<keyword evidence="1" id="KW-0812">Transmembrane</keyword>
<evidence type="ECO:0000256" key="1">
    <source>
        <dbReference type="SAM" id="Phobius"/>
    </source>
</evidence>
<gene>
    <name evidence="2" type="ORF">CYMTET_14990</name>
</gene>
<dbReference type="AlphaFoldDB" id="A0AAE0L9M3"/>
<name>A0AAE0L9M3_9CHLO</name>
<organism evidence="2 3">
    <name type="scientific">Cymbomonas tetramitiformis</name>
    <dbReference type="NCBI Taxonomy" id="36881"/>
    <lineage>
        <taxon>Eukaryota</taxon>
        <taxon>Viridiplantae</taxon>
        <taxon>Chlorophyta</taxon>
        <taxon>Pyramimonadophyceae</taxon>
        <taxon>Pyramimonadales</taxon>
        <taxon>Pyramimonadaceae</taxon>
        <taxon>Cymbomonas</taxon>
    </lineage>
</organism>
<keyword evidence="1" id="KW-1133">Transmembrane helix</keyword>
<reference evidence="2 3" key="1">
    <citation type="journal article" date="2015" name="Genome Biol. Evol.">
        <title>Comparative Genomics of a Bacterivorous Green Alga Reveals Evolutionary Causalities and Consequences of Phago-Mixotrophic Mode of Nutrition.</title>
        <authorList>
            <person name="Burns J.A."/>
            <person name="Paasch A."/>
            <person name="Narechania A."/>
            <person name="Kim E."/>
        </authorList>
    </citation>
    <scope>NUCLEOTIDE SEQUENCE [LARGE SCALE GENOMIC DNA]</scope>
    <source>
        <strain evidence="2 3">PLY_AMNH</strain>
    </source>
</reference>
<dbReference type="EMBL" id="LGRX02006293">
    <property type="protein sequence ID" value="KAK3276977.1"/>
    <property type="molecule type" value="Genomic_DNA"/>
</dbReference>
<sequence>MWTAMRSGPQRHLENLLFLIFVVFLNPRLISRALARYLVMLAHSVEGLVEYLVWMVERVQRTWHTFCEAIRFLYRLKVKGDSIANMVSEAEVKEVLAADRKAAEDAALATFSRARSELDSTYIQFCYFLLAVFWAASVWIMIAYAVLIRLMLGSDAETKVLVQWITALLLDNLGVQVVQAVTIKIWVQKLLERMQNYAKDEAGVIGWYERYIAQHLNLKFMPGMEDYAEAEYDAAGLSF</sequence>
<feature type="transmembrane region" description="Helical" evidence="1">
    <location>
        <begin position="125"/>
        <end position="152"/>
    </location>
</feature>
<accession>A0AAE0L9M3</accession>
<dbReference type="Proteomes" id="UP001190700">
    <property type="component" value="Unassembled WGS sequence"/>
</dbReference>
<protein>
    <submittedName>
        <fullName evidence="2">Uncharacterized protein</fullName>
    </submittedName>
</protein>
<keyword evidence="3" id="KW-1185">Reference proteome</keyword>
<evidence type="ECO:0000313" key="3">
    <source>
        <dbReference type="Proteomes" id="UP001190700"/>
    </source>
</evidence>
<proteinExistence type="predicted"/>
<evidence type="ECO:0000313" key="2">
    <source>
        <dbReference type="EMBL" id="KAK3276977.1"/>
    </source>
</evidence>
<feature type="transmembrane region" description="Helical" evidence="1">
    <location>
        <begin position="37"/>
        <end position="56"/>
    </location>
</feature>
<comment type="caution">
    <text evidence="2">The sequence shown here is derived from an EMBL/GenBank/DDBJ whole genome shotgun (WGS) entry which is preliminary data.</text>
</comment>
<feature type="transmembrane region" description="Helical" evidence="1">
    <location>
        <begin position="12"/>
        <end position="31"/>
    </location>
</feature>